<keyword evidence="3" id="KW-1185">Reference proteome</keyword>
<dbReference type="InterPro" id="IPR013976">
    <property type="entry name" value="HDOD"/>
</dbReference>
<dbReference type="Proteomes" id="UP000440498">
    <property type="component" value="Unassembled WGS sequence"/>
</dbReference>
<reference evidence="2 3" key="1">
    <citation type="submission" date="2019-10" db="EMBL/GenBank/DDBJ databases">
        <title>Two novel species isolated from a subtropical stream in China.</title>
        <authorList>
            <person name="Lu H."/>
        </authorList>
    </citation>
    <scope>NUCLEOTIDE SEQUENCE [LARGE SCALE GENOMIC DNA]</scope>
    <source>
        <strain evidence="2 3">FT29W</strain>
    </source>
</reference>
<protein>
    <submittedName>
        <fullName evidence="2">HDOD domain-containing protein</fullName>
    </submittedName>
</protein>
<sequence>MMALRLGLRMRIILFMNKLEAFGHIAALAIRGELVFPTSVNAALRVQLALDDPECPVDKAISLVLAEPLLAARTVAIANSAMFNRSGAPVITNVRGAIMRIGYQNLFALAAAMVVRQFGSKIVDPLLRAKAEKLWDHTIAVAALSRIIARQVTGINPDTALFAAIVHEVGGFYLLSRADEFPGLLEEDPENWHSASEEIITREVMRKLCIPEPVAEAIEGLRDSFMSIPPDTLLDTLLLANHLTPVKSPLQEAQRDLPPHSDSAIDLFIDEQKLESMLAEAKIDAIEMNAALLV</sequence>
<dbReference type="Pfam" id="PF08668">
    <property type="entry name" value="HDOD"/>
    <property type="match status" value="1"/>
</dbReference>
<proteinExistence type="predicted"/>
<dbReference type="EMBL" id="WHUG01000004">
    <property type="protein sequence ID" value="MQA39189.1"/>
    <property type="molecule type" value="Genomic_DNA"/>
</dbReference>
<organism evidence="2 3">
    <name type="scientific">Rugamonas aquatica</name>
    <dbReference type="NCBI Taxonomy" id="2743357"/>
    <lineage>
        <taxon>Bacteria</taxon>
        <taxon>Pseudomonadati</taxon>
        <taxon>Pseudomonadota</taxon>
        <taxon>Betaproteobacteria</taxon>
        <taxon>Burkholderiales</taxon>
        <taxon>Oxalobacteraceae</taxon>
        <taxon>Telluria group</taxon>
        <taxon>Rugamonas</taxon>
    </lineage>
</organism>
<evidence type="ECO:0000259" key="1">
    <source>
        <dbReference type="PROSITE" id="PS51833"/>
    </source>
</evidence>
<feature type="domain" description="HDOD" evidence="1">
    <location>
        <begin position="36"/>
        <end position="224"/>
    </location>
</feature>
<name>A0A6A7N292_9BURK</name>
<dbReference type="PROSITE" id="PS51833">
    <property type="entry name" value="HDOD"/>
    <property type="match status" value="1"/>
</dbReference>
<dbReference type="AlphaFoldDB" id="A0A6A7N292"/>
<evidence type="ECO:0000313" key="2">
    <source>
        <dbReference type="EMBL" id="MQA39189.1"/>
    </source>
</evidence>
<accession>A0A6A7N292</accession>
<gene>
    <name evidence="2" type="ORF">GEV02_13615</name>
</gene>
<dbReference type="SUPFAM" id="SSF109604">
    <property type="entry name" value="HD-domain/PDEase-like"/>
    <property type="match status" value="1"/>
</dbReference>
<comment type="caution">
    <text evidence="2">The sequence shown here is derived from an EMBL/GenBank/DDBJ whole genome shotgun (WGS) entry which is preliminary data.</text>
</comment>
<dbReference type="PANTHER" id="PTHR33525:SF3">
    <property type="entry name" value="RIBONUCLEASE Y"/>
    <property type="match status" value="1"/>
</dbReference>
<dbReference type="Gene3D" id="1.10.3210.10">
    <property type="entry name" value="Hypothetical protein af1432"/>
    <property type="match status" value="1"/>
</dbReference>
<evidence type="ECO:0000313" key="3">
    <source>
        <dbReference type="Proteomes" id="UP000440498"/>
    </source>
</evidence>
<dbReference type="PANTHER" id="PTHR33525">
    <property type="match status" value="1"/>
</dbReference>
<dbReference type="InterPro" id="IPR052340">
    <property type="entry name" value="RNase_Y/CdgJ"/>
</dbReference>